<gene>
    <name evidence="1" type="primary">Contig12519.g13358</name>
    <name evidence="1" type="ORF">STYLEM_13588</name>
</gene>
<keyword evidence="2" id="KW-1185">Reference proteome</keyword>
<organism evidence="1 2">
    <name type="scientific">Stylonychia lemnae</name>
    <name type="common">Ciliate</name>
    <dbReference type="NCBI Taxonomy" id="5949"/>
    <lineage>
        <taxon>Eukaryota</taxon>
        <taxon>Sar</taxon>
        <taxon>Alveolata</taxon>
        <taxon>Ciliophora</taxon>
        <taxon>Intramacronucleata</taxon>
        <taxon>Spirotrichea</taxon>
        <taxon>Stichotrichia</taxon>
        <taxon>Sporadotrichida</taxon>
        <taxon>Oxytrichidae</taxon>
        <taxon>Stylonychinae</taxon>
        <taxon>Stylonychia</taxon>
    </lineage>
</organism>
<evidence type="ECO:0000313" key="2">
    <source>
        <dbReference type="Proteomes" id="UP000039865"/>
    </source>
</evidence>
<sequence length="89" mass="9571">MIVGEVIIDSRGELTSTLPLENEDLTQVSQIISNILQDINTYMKLNNNSTGDLKKTTLRIGNSHEISIAVGSDAIKAVVREVNSGGQGM</sequence>
<reference evidence="1 2" key="1">
    <citation type="submission" date="2014-06" db="EMBL/GenBank/DDBJ databases">
        <authorList>
            <person name="Swart Estienne"/>
        </authorList>
    </citation>
    <scope>NUCLEOTIDE SEQUENCE [LARGE SCALE GENOMIC DNA]</scope>
    <source>
        <strain evidence="1 2">130c</strain>
    </source>
</reference>
<dbReference type="EMBL" id="CCKQ01012887">
    <property type="protein sequence ID" value="CDW84524.1"/>
    <property type="molecule type" value="Genomic_DNA"/>
</dbReference>
<proteinExistence type="predicted"/>
<accession>A0A078AQP4</accession>
<name>A0A078AQP4_STYLE</name>
<dbReference type="InParanoid" id="A0A078AQP4"/>
<protein>
    <submittedName>
        <fullName evidence="1">Uncharacterized protein</fullName>
    </submittedName>
</protein>
<dbReference type="AlphaFoldDB" id="A0A078AQP4"/>
<dbReference type="Proteomes" id="UP000039865">
    <property type="component" value="Unassembled WGS sequence"/>
</dbReference>
<evidence type="ECO:0000313" key="1">
    <source>
        <dbReference type="EMBL" id="CDW84524.1"/>
    </source>
</evidence>